<dbReference type="EMBL" id="HACG01028238">
    <property type="protein sequence ID" value="CEK75103.1"/>
    <property type="molecule type" value="Transcribed_RNA"/>
</dbReference>
<protein>
    <submittedName>
        <fullName evidence="1">Uncharacterized protein</fullName>
    </submittedName>
</protein>
<gene>
    <name evidence="1" type="primary">ORF93997</name>
</gene>
<dbReference type="AlphaFoldDB" id="A0A0B7A2S7"/>
<accession>A0A0B7A2S7</accession>
<proteinExistence type="predicted"/>
<sequence length="50" mass="5896">MFKHEHVCNVEVLCSPLTQREVHFLREAILFFFKGMPDLIAGEFEFLARV</sequence>
<organism evidence="1">
    <name type="scientific">Arion vulgaris</name>
    <dbReference type="NCBI Taxonomy" id="1028688"/>
    <lineage>
        <taxon>Eukaryota</taxon>
        <taxon>Metazoa</taxon>
        <taxon>Spiralia</taxon>
        <taxon>Lophotrochozoa</taxon>
        <taxon>Mollusca</taxon>
        <taxon>Gastropoda</taxon>
        <taxon>Heterobranchia</taxon>
        <taxon>Euthyneura</taxon>
        <taxon>Panpulmonata</taxon>
        <taxon>Eupulmonata</taxon>
        <taxon>Stylommatophora</taxon>
        <taxon>Helicina</taxon>
        <taxon>Arionoidea</taxon>
        <taxon>Arionidae</taxon>
        <taxon>Arion</taxon>
    </lineage>
</organism>
<name>A0A0B7A2S7_9EUPU</name>
<evidence type="ECO:0000313" key="1">
    <source>
        <dbReference type="EMBL" id="CEK75103.1"/>
    </source>
</evidence>
<reference evidence="1" key="1">
    <citation type="submission" date="2014-12" db="EMBL/GenBank/DDBJ databases">
        <title>Insight into the proteome of Arion vulgaris.</title>
        <authorList>
            <person name="Aradska J."/>
            <person name="Bulat T."/>
            <person name="Smidak R."/>
            <person name="Sarate P."/>
            <person name="Gangsoo J."/>
            <person name="Sialana F."/>
            <person name="Bilban M."/>
            <person name="Lubec G."/>
        </authorList>
    </citation>
    <scope>NUCLEOTIDE SEQUENCE</scope>
    <source>
        <tissue evidence="1">Skin</tissue>
    </source>
</reference>